<evidence type="ECO:0000313" key="2">
    <source>
        <dbReference type="EMBL" id="KUM46269.1"/>
    </source>
</evidence>
<sequence>MVGRTMASGTNLDSLYYLCRFSFLTSLLDRPYKIPSPLDHPYRICGLWICAALLTGNYLLLADLLALTFWLYQL</sequence>
<name>A0A101LVT7_PICGL</name>
<proteinExistence type="predicted"/>
<evidence type="ECO:0000256" key="1">
    <source>
        <dbReference type="SAM" id="Phobius"/>
    </source>
</evidence>
<keyword evidence="2" id="KW-0496">Mitochondrion</keyword>
<organism evidence="2">
    <name type="scientific">Picea glauca</name>
    <name type="common">White spruce</name>
    <name type="synonym">Pinus glauca</name>
    <dbReference type="NCBI Taxonomy" id="3330"/>
    <lineage>
        <taxon>Eukaryota</taxon>
        <taxon>Viridiplantae</taxon>
        <taxon>Streptophyta</taxon>
        <taxon>Embryophyta</taxon>
        <taxon>Tracheophyta</taxon>
        <taxon>Spermatophyta</taxon>
        <taxon>Pinopsida</taxon>
        <taxon>Pinidae</taxon>
        <taxon>Conifers I</taxon>
        <taxon>Pinales</taxon>
        <taxon>Pinaceae</taxon>
        <taxon>Picea</taxon>
    </lineage>
</organism>
<keyword evidence="1" id="KW-1133">Transmembrane helix</keyword>
<gene>
    <name evidence="2" type="ORF">ABT39_MTgene1775</name>
</gene>
<accession>A0A101LVT7</accession>
<dbReference type="AlphaFoldDB" id="A0A101LVT7"/>
<reference evidence="2" key="1">
    <citation type="journal article" date="2015" name="Genome Biol. Evol.">
        <title>Organellar Genomes of White Spruce (Picea glauca): Assembly and Annotation.</title>
        <authorList>
            <person name="Jackman S.D."/>
            <person name="Warren R.L."/>
            <person name="Gibb E.A."/>
            <person name="Vandervalk B.P."/>
            <person name="Mohamadi H."/>
            <person name="Chu J."/>
            <person name="Raymond A."/>
            <person name="Pleasance S."/>
            <person name="Coope R."/>
            <person name="Wildung M.R."/>
            <person name="Ritland C.E."/>
            <person name="Bousquet J."/>
            <person name="Jones S.J."/>
            <person name="Bohlmann J."/>
            <person name="Birol I."/>
        </authorList>
    </citation>
    <scope>NUCLEOTIDE SEQUENCE [LARGE SCALE GENOMIC DNA]</scope>
    <source>
        <tissue evidence="2">Flushing bud</tissue>
    </source>
</reference>
<keyword evidence="1" id="KW-0472">Membrane</keyword>
<geneLocation type="mitochondrion" evidence="2"/>
<protein>
    <submittedName>
        <fullName evidence="2">Uncharacterized protein</fullName>
    </submittedName>
</protein>
<dbReference type="EMBL" id="LKAM01000012">
    <property type="protein sequence ID" value="KUM46269.1"/>
    <property type="molecule type" value="Genomic_DNA"/>
</dbReference>
<keyword evidence="1" id="KW-0812">Transmembrane</keyword>
<comment type="caution">
    <text evidence="2">The sequence shown here is derived from an EMBL/GenBank/DDBJ whole genome shotgun (WGS) entry which is preliminary data.</text>
</comment>
<feature type="transmembrane region" description="Helical" evidence="1">
    <location>
        <begin position="44"/>
        <end position="72"/>
    </location>
</feature>